<keyword evidence="2" id="KW-1185">Reference proteome</keyword>
<proteinExistence type="predicted"/>
<name>A0A4C1XMB6_EUMVA</name>
<gene>
    <name evidence="1" type="primary">Hsp70Ba</name>
    <name evidence="1" type="ORF">EVAR_46860_1</name>
</gene>
<organism evidence="1 2">
    <name type="scientific">Eumeta variegata</name>
    <name type="common">Bagworm moth</name>
    <name type="synonym">Eumeta japonica</name>
    <dbReference type="NCBI Taxonomy" id="151549"/>
    <lineage>
        <taxon>Eukaryota</taxon>
        <taxon>Metazoa</taxon>
        <taxon>Ecdysozoa</taxon>
        <taxon>Arthropoda</taxon>
        <taxon>Hexapoda</taxon>
        <taxon>Insecta</taxon>
        <taxon>Pterygota</taxon>
        <taxon>Neoptera</taxon>
        <taxon>Endopterygota</taxon>
        <taxon>Lepidoptera</taxon>
        <taxon>Glossata</taxon>
        <taxon>Ditrysia</taxon>
        <taxon>Tineoidea</taxon>
        <taxon>Psychidae</taxon>
        <taxon>Oiketicinae</taxon>
        <taxon>Eumeta</taxon>
    </lineage>
</organism>
<sequence length="110" mass="12429">MHEKELDNYPLALRNSSSFIQKKFQFDVDAADEIDAPHEGPDFCVVSTLRIVKFGSICVTLKPAEKMFSDKNTILDESQERDVVLVGGANTGIPKIRILLSKYFYGKLYI</sequence>
<accession>A0A4C1XMB6</accession>
<dbReference type="EMBL" id="BGZK01000918">
    <property type="protein sequence ID" value="GBP65066.1"/>
    <property type="molecule type" value="Genomic_DNA"/>
</dbReference>
<reference evidence="1 2" key="1">
    <citation type="journal article" date="2019" name="Commun. Biol.">
        <title>The bagworm genome reveals a unique fibroin gene that provides high tensile strength.</title>
        <authorList>
            <person name="Kono N."/>
            <person name="Nakamura H."/>
            <person name="Ohtoshi R."/>
            <person name="Tomita M."/>
            <person name="Numata K."/>
            <person name="Arakawa K."/>
        </authorList>
    </citation>
    <scope>NUCLEOTIDE SEQUENCE [LARGE SCALE GENOMIC DNA]</scope>
</reference>
<evidence type="ECO:0000313" key="1">
    <source>
        <dbReference type="EMBL" id="GBP65066.1"/>
    </source>
</evidence>
<protein>
    <submittedName>
        <fullName evidence="1">Major heat shock 70 kDa protein Ba</fullName>
    </submittedName>
</protein>
<evidence type="ECO:0000313" key="2">
    <source>
        <dbReference type="Proteomes" id="UP000299102"/>
    </source>
</evidence>
<keyword evidence="1" id="KW-0346">Stress response</keyword>
<dbReference type="AlphaFoldDB" id="A0A4C1XMB6"/>
<comment type="caution">
    <text evidence="1">The sequence shown here is derived from an EMBL/GenBank/DDBJ whole genome shotgun (WGS) entry which is preliminary data.</text>
</comment>
<dbReference type="Proteomes" id="UP000299102">
    <property type="component" value="Unassembled WGS sequence"/>
</dbReference>